<evidence type="ECO:0000313" key="4">
    <source>
        <dbReference type="EMBL" id="KEA64756.1"/>
    </source>
</evidence>
<dbReference type="Proteomes" id="UP000028252">
    <property type="component" value="Unassembled WGS sequence"/>
</dbReference>
<dbReference type="Gene3D" id="2.40.50.100">
    <property type="match status" value="1"/>
</dbReference>
<comment type="caution">
    <text evidence="4">The sequence shown here is derived from an EMBL/GenBank/DDBJ whole genome shotgun (WGS) entry which is preliminary data.</text>
</comment>
<dbReference type="GO" id="GO:1990281">
    <property type="term" value="C:efflux pump complex"/>
    <property type="evidence" value="ECO:0007669"/>
    <property type="project" value="TreeGrafter"/>
</dbReference>
<evidence type="ECO:0000313" key="5">
    <source>
        <dbReference type="Proteomes" id="UP000028252"/>
    </source>
</evidence>
<feature type="coiled-coil region" evidence="2">
    <location>
        <begin position="159"/>
        <end position="228"/>
    </location>
</feature>
<reference evidence="4 5" key="1">
    <citation type="submission" date="2014-04" db="EMBL/GenBank/DDBJ databases">
        <title>Marinobacterium kochiensis sp. nov., isolated from sediment sample collected from Kochi backwaters in Kerala, India.</title>
        <authorList>
            <person name="Singh A."/>
            <person name="Pinnaka A.K."/>
        </authorList>
    </citation>
    <scope>NUCLEOTIDE SEQUENCE [LARGE SCALE GENOMIC DNA]</scope>
    <source>
        <strain evidence="4 5">AK27</strain>
    </source>
</reference>
<dbReference type="PATRIC" id="fig|1232683.4.peg.1199"/>
<evidence type="ECO:0000256" key="1">
    <source>
        <dbReference type="ARBA" id="ARBA00009477"/>
    </source>
</evidence>
<dbReference type="Pfam" id="PF25917">
    <property type="entry name" value="BSH_RND"/>
    <property type="match status" value="1"/>
</dbReference>
<keyword evidence="2" id="KW-0175">Coiled coil</keyword>
<accession>A0A081G1V1</accession>
<sequence>MSVKRFTLRHLKWLLPLVLLVGSAMVFSTLQATKPQPPAQPIQERSWSVHAETVKPMRLNPQVELYGAVETPKMATLSAALEADLVELLALEGESVIKGQLLARLDNRDVQIEIRQQEAQLASIAAQINAEQVRFRADNDDLKLQRELVALKEKDMARYENLAQRKMASQQQIDSARTALQQQRLNLNSLREAIADHPNRMAQLDAERMRIEAQLESLNLDLERTEIRAPYNARIAAVYVAQGDRVRTGDGLFDLYAVEQLEVRAQIPERLLSQLRPAMQQGAGKINASASLDGLALKLELDRLGATVSDGKAGVDALFRLVNPPLAPEPGRSLRLHVQLPASDNLIALPPTALYGTDRIYRITDSRLDPVTVTRIGQLTTEDGDSRVLVKSDTLESGQQVITTQLPNAIAGLLVEVTE</sequence>
<name>A0A081G1V1_9GAMM</name>
<evidence type="ECO:0000259" key="3">
    <source>
        <dbReference type="Pfam" id="PF25917"/>
    </source>
</evidence>
<comment type="similarity">
    <text evidence="1">Belongs to the membrane fusion protein (MFP) (TC 8.A.1) family.</text>
</comment>
<dbReference type="STRING" id="1232683.ADIMK_1209"/>
<evidence type="ECO:0000256" key="2">
    <source>
        <dbReference type="SAM" id="Coils"/>
    </source>
</evidence>
<dbReference type="AlphaFoldDB" id="A0A081G1V1"/>
<dbReference type="OrthoDB" id="8524475at2"/>
<dbReference type="SUPFAM" id="SSF111369">
    <property type="entry name" value="HlyD-like secretion proteins"/>
    <property type="match status" value="1"/>
</dbReference>
<dbReference type="InterPro" id="IPR058625">
    <property type="entry name" value="MdtA-like_BSH"/>
</dbReference>
<gene>
    <name evidence="4" type="ORF">ADIMK_1209</name>
</gene>
<dbReference type="Gene3D" id="1.10.287.470">
    <property type="entry name" value="Helix hairpin bin"/>
    <property type="match status" value="1"/>
</dbReference>
<keyword evidence="5" id="KW-1185">Reference proteome</keyword>
<dbReference type="RefSeq" id="WP_036184944.1">
    <property type="nucleotide sequence ID" value="NZ_JMQN01000015.1"/>
</dbReference>
<proteinExistence type="inferred from homology"/>
<feature type="coiled-coil region" evidence="2">
    <location>
        <begin position="107"/>
        <end position="134"/>
    </location>
</feature>
<dbReference type="EMBL" id="JMQN01000015">
    <property type="protein sequence ID" value="KEA64756.1"/>
    <property type="molecule type" value="Genomic_DNA"/>
</dbReference>
<dbReference type="eggNOG" id="COG0845">
    <property type="taxonomic scope" value="Bacteria"/>
</dbReference>
<dbReference type="PANTHER" id="PTHR30469:SF15">
    <property type="entry name" value="HLYD FAMILY OF SECRETION PROTEINS"/>
    <property type="match status" value="1"/>
</dbReference>
<organism evidence="4 5">
    <name type="scientific">Marinobacterium lacunae</name>
    <dbReference type="NCBI Taxonomy" id="1232683"/>
    <lineage>
        <taxon>Bacteria</taxon>
        <taxon>Pseudomonadati</taxon>
        <taxon>Pseudomonadota</taxon>
        <taxon>Gammaproteobacteria</taxon>
        <taxon>Oceanospirillales</taxon>
        <taxon>Oceanospirillaceae</taxon>
        <taxon>Marinobacterium</taxon>
    </lineage>
</organism>
<dbReference type="Gene3D" id="2.40.30.170">
    <property type="match status" value="1"/>
</dbReference>
<dbReference type="PANTHER" id="PTHR30469">
    <property type="entry name" value="MULTIDRUG RESISTANCE PROTEIN MDTA"/>
    <property type="match status" value="1"/>
</dbReference>
<dbReference type="GO" id="GO:0015562">
    <property type="term" value="F:efflux transmembrane transporter activity"/>
    <property type="evidence" value="ECO:0007669"/>
    <property type="project" value="TreeGrafter"/>
</dbReference>
<protein>
    <submittedName>
        <fullName evidence="4">Membrane fusion protein of RND family multidrug efflux pump</fullName>
    </submittedName>
</protein>
<feature type="domain" description="Multidrug resistance protein MdtA-like barrel-sandwich hybrid" evidence="3">
    <location>
        <begin position="75"/>
        <end position="251"/>
    </location>
</feature>